<accession>A0A653F735</accession>
<organism evidence="1">
    <name type="scientific">Mycobacterium riyadhense</name>
    <dbReference type="NCBI Taxonomy" id="486698"/>
    <lineage>
        <taxon>Bacteria</taxon>
        <taxon>Bacillati</taxon>
        <taxon>Actinomycetota</taxon>
        <taxon>Actinomycetes</taxon>
        <taxon>Mycobacteriales</taxon>
        <taxon>Mycobacteriaceae</taxon>
        <taxon>Mycobacterium</taxon>
    </lineage>
</organism>
<proteinExistence type="predicted"/>
<name>A0A653F735_9MYCO</name>
<sequence>MEVGTEFRHCIYAPPDGFTAAEFAAKIHALTSRNQNGYSVRQASYDVADAVAVRCARTSAGPAG</sequence>
<reference evidence="1" key="1">
    <citation type="submission" date="2019-05" db="EMBL/GenBank/DDBJ databases">
        <authorList>
            <person name="Naeem R."/>
            <person name="Antony C."/>
            <person name="Guan Q."/>
        </authorList>
    </citation>
    <scope>NUCLEOTIDE SEQUENCE</scope>
    <source>
        <strain evidence="1">2</strain>
    </source>
</reference>
<protein>
    <submittedName>
        <fullName evidence="1">Uncharacterized protein</fullName>
    </submittedName>
</protein>
<evidence type="ECO:0000313" key="1">
    <source>
        <dbReference type="EMBL" id="VTP04782.1"/>
    </source>
</evidence>
<gene>
    <name evidence="1" type="ORF">BIN_B_05708</name>
</gene>
<dbReference type="EMBL" id="LR589227">
    <property type="protein sequence ID" value="VTP04782.1"/>
    <property type="molecule type" value="Genomic_DNA"/>
</dbReference>
<dbReference type="AlphaFoldDB" id="A0A653F735"/>